<comment type="caution">
    <text evidence="5">The sequence shown here is derived from an EMBL/GenBank/DDBJ whole genome shotgun (WGS) entry which is preliminary data.</text>
</comment>
<sequence length="282" mass="31993">MKEDKKPKKKKKAGDVLLTVVLIAAICIFCYAAYNLYHIYTEYKKGSDEYNAIAQMAVTERDPDQDAQEQEPAGPEGPTLKAPMDIDFDSLRSINTDVIGWIYVEALDGVSYPVVRGTDNDQYLHMTYEKNYNFAGTIFIDYENKADFSDCNTLVYGHNMKNGSMFGQLKNFSKDDSAYNKSKYFWIFTPEKNYRYEIISAYTTAVNSDTYTLFKGPGQEFVDYMNKIVSYSDIKTTPGELGVEDKIVTLSTCTGNESTRYVVQGKRVDTLDVVKKTDSSEN</sequence>
<evidence type="ECO:0000313" key="5">
    <source>
        <dbReference type="EMBL" id="MBC5652033.1"/>
    </source>
</evidence>
<proteinExistence type="predicted"/>
<accession>A0A8I0AF98</accession>
<evidence type="ECO:0000313" key="6">
    <source>
        <dbReference type="Proteomes" id="UP000652847"/>
    </source>
</evidence>
<dbReference type="RefSeq" id="WP_173766379.1">
    <property type="nucleotide sequence ID" value="NZ_JACOOT010000031.1"/>
</dbReference>
<dbReference type="InterPro" id="IPR023365">
    <property type="entry name" value="Sortase_dom-sf"/>
</dbReference>
<dbReference type="CDD" id="cd05826">
    <property type="entry name" value="Sortase_B"/>
    <property type="match status" value="1"/>
</dbReference>
<dbReference type="AlphaFoldDB" id="A0A8I0AF98"/>
<name>A0A8I0AF98_9FIRM</name>
<dbReference type="Gene3D" id="2.40.260.10">
    <property type="entry name" value="Sortase"/>
    <property type="match status" value="1"/>
</dbReference>
<dbReference type="InterPro" id="IPR005754">
    <property type="entry name" value="Sortase"/>
</dbReference>
<gene>
    <name evidence="5" type="primary">srtB</name>
    <name evidence="5" type="ORF">H8S54_13170</name>
</gene>
<keyword evidence="1 5" id="KW-0378">Hydrolase</keyword>
<feature type="transmembrane region" description="Helical" evidence="4">
    <location>
        <begin position="16"/>
        <end position="37"/>
    </location>
</feature>
<feature type="region of interest" description="Disordered" evidence="3">
    <location>
        <begin position="60"/>
        <end position="82"/>
    </location>
</feature>
<protein>
    <submittedName>
        <fullName evidence="5">Class B sortase</fullName>
        <ecNumber evidence="5">3.4.22.71</ecNumber>
    </submittedName>
</protein>
<evidence type="ECO:0000256" key="1">
    <source>
        <dbReference type="ARBA" id="ARBA00022801"/>
    </source>
</evidence>
<organism evidence="5 6">
    <name type="scientific">Blautia segnis</name>
    <dbReference type="NCBI Taxonomy" id="2763030"/>
    <lineage>
        <taxon>Bacteria</taxon>
        <taxon>Bacillati</taxon>
        <taxon>Bacillota</taxon>
        <taxon>Clostridia</taxon>
        <taxon>Lachnospirales</taxon>
        <taxon>Lachnospiraceae</taxon>
        <taxon>Blautia</taxon>
    </lineage>
</organism>
<dbReference type="Proteomes" id="UP000652847">
    <property type="component" value="Unassembled WGS sequence"/>
</dbReference>
<reference evidence="5 6" key="1">
    <citation type="submission" date="2020-08" db="EMBL/GenBank/DDBJ databases">
        <title>Genome public.</title>
        <authorList>
            <person name="Liu C."/>
            <person name="Sun Q."/>
        </authorList>
    </citation>
    <scope>NUCLEOTIDE SEQUENCE [LARGE SCALE GENOMIC DNA]</scope>
    <source>
        <strain evidence="5 6">BX17</strain>
    </source>
</reference>
<evidence type="ECO:0000256" key="4">
    <source>
        <dbReference type="SAM" id="Phobius"/>
    </source>
</evidence>
<keyword evidence="4" id="KW-0472">Membrane</keyword>
<evidence type="ECO:0000256" key="2">
    <source>
        <dbReference type="PIRSR" id="PIRSR605754-1"/>
    </source>
</evidence>
<dbReference type="EC" id="3.4.22.71" evidence="5"/>
<keyword evidence="6" id="KW-1185">Reference proteome</keyword>
<keyword evidence="4" id="KW-0812">Transmembrane</keyword>
<dbReference type="InterPro" id="IPR009835">
    <property type="entry name" value="SrtB"/>
</dbReference>
<dbReference type="EMBL" id="JACOOT010000031">
    <property type="protein sequence ID" value="MBC5652033.1"/>
    <property type="molecule type" value="Genomic_DNA"/>
</dbReference>
<feature type="active site" description="Acyl-thioester intermediate" evidence="2">
    <location>
        <position position="253"/>
    </location>
</feature>
<dbReference type="Pfam" id="PF04203">
    <property type="entry name" value="Sortase"/>
    <property type="match status" value="1"/>
</dbReference>
<dbReference type="SUPFAM" id="SSF63817">
    <property type="entry name" value="Sortase"/>
    <property type="match status" value="1"/>
</dbReference>
<dbReference type="NCBIfam" id="TIGR03064">
    <property type="entry name" value="sortase_srtB"/>
    <property type="match status" value="1"/>
</dbReference>
<dbReference type="GO" id="GO:0016787">
    <property type="term" value="F:hydrolase activity"/>
    <property type="evidence" value="ECO:0007669"/>
    <property type="project" value="UniProtKB-KW"/>
</dbReference>
<feature type="active site" description="Proton donor/acceptor" evidence="2">
    <location>
        <position position="158"/>
    </location>
</feature>
<evidence type="ECO:0000256" key="3">
    <source>
        <dbReference type="SAM" id="MobiDB-lite"/>
    </source>
</evidence>
<keyword evidence="4" id="KW-1133">Transmembrane helix</keyword>